<feature type="domain" description="Radical SAM core" evidence="5">
    <location>
        <begin position="109"/>
        <end position="327"/>
    </location>
</feature>
<dbReference type="Gene3D" id="3.20.20.70">
    <property type="entry name" value="Aldolase class I"/>
    <property type="match status" value="1"/>
</dbReference>
<evidence type="ECO:0000256" key="1">
    <source>
        <dbReference type="ARBA" id="ARBA00022691"/>
    </source>
</evidence>
<evidence type="ECO:0000313" key="7">
    <source>
        <dbReference type="Proteomes" id="UP000199800"/>
    </source>
</evidence>
<reference evidence="6 7" key="1">
    <citation type="submission" date="2016-10" db="EMBL/GenBank/DDBJ databases">
        <authorList>
            <person name="de Groot N.N."/>
        </authorList>
    </citation>
    <scope>NUCLEOTIDE SEQUENCE [LARGE SCALE GENOMIC DNA]</scope>
    <source>
        <strain evidence="6 7">DSM 1801</strain>
    </source>
</reference>
<dbReference type="STRING" id="29364.SAMN04487772_10562"/>
<dbReference type="InterPro" id="IPR013785">
    <property type="entry name" value="Aldolase_TIM"/>
</dbReference>
<dbReference type="PROSITE" id="PS51918">
    <property type="entry name" value="RADICAL_SAM"/>
    <property type="match status" value="1"/>
</dbReference>
<keyword evidence="2" id="KW-0479">Metal-binding</keyword>
<keyword evidence="1" id="KW-0949">S-adenosyl-L-methionine</keyword>
<keyword evidence="4" id="KW-0411">Iron-sulfur</keyword>
<dbReference type="AlphaFoldDB" id="A0A1I0ACI2"/>
<sequence length="478" mass="55556">MEENKVKTTIDIPDNIDLPESVNRYETANGTLYVAKEISSIVLTDEISDYIMQILMQDSNVDHAFFKASEYFEGKHSKEEVYKSFVRLIGQMNIEQFSPKTQIYSPSFENIEKGLHIYLTKTCNLRCIHCYNDADNQRYDEISYEQLKKVVDFFAPHVINYSFSGGEPMASPCFFQLADYIKSTYPDKTLTLYSNGTLIQSQEVANHISELFSEVQISIDGASAEIVNRVRGDNAFARIIRGLKYLVHTDKKIEELAISICLFKFNIDDLHDNLCDLLETIDPEKRIKSIRFSNIEEEGRGTQNMQYEKNNENFKKIVYLQRKINFSGRRIWERYQEQVLRNHFCFNKGFQRRVSKTCSFGQTLALDSNGDIYPCAIKKSDINMGNFFDESFQKGLLETWKKYFYDHTVDKMEKCSDCDIKHYCCAGCRIKNRKITGHYNVAPCDEAFKTKMLEKIAHDLIVNYSNTSRQILKLESTL</sequence>
<dbReference type="GO" id="GO:0051536">
    <property type="term" value="F:iron-sulfur cluster binding"/>
    <property type="evidence" value="ECO:0007669"/>
    <property type="project" value="UniProtKB-KW"/>
</dbReference>
<gene>
    <name evidence="6" type="ORF">SAMN04487772_10562</name>
</gene>
<dbReference type="InterPro" id="IPR058240">
    <property type="entry name" value="rSAM_sf"/>
</dbReference>
<evidence type="ECO:0000259" key="5">
    <source>
        <dbReference type="PROSITE" id="PS51918"/>
    </source>
</evidence>
<keyword evidence="7" id="KW-1185">Reference proteome</keyword>
<dbReference type="PANTHER" id="PTHR11228">
    <property type="entry name" value="RADICAL SAM DOMAIN PROTEIN"/>
    <property type="match status" value="1"/>
</dbReference>
<dbReference type="Pfam" id="PF13186">
    <property type="entry name" value="SPASM"/>
    <property type="match status" value="1"/>
</dbReference>
<dbReference type="SFLD" id="SFLDG01067">
    <property type="entry name" value="SPASM/twitch_domain_containing"/>
    <property type="match status" value="1"/>
</dbReference>
<protein>
    <submittedName>
        <fullName evidence="6">Radical SAM additional 4Fe4S-binding SPASM domain-containing protein</fullName>
    </submittedName>
</protein>
<dbReference type="NCBIfam" id="TIGR04085">
    <property type="entry name" value="rSAM_more_4Fe4S"/>
    <property type="match status" value="1"/>
</dbReference>
<evidence type="ECO:0000256" key="2">
    <source>
        <dbReference type="ARBA" id="ARBA00022723"/>
    </source>
</evidence>
<dbReference type="SUPFAM" id="SSF102114">
    <property type="entry name" value="Radical SAM enzymes"/>
    <property type="match status" value="1"/>
</dbReference>
<dbReference type="InterPro" id="IPR050377">
    <property type="entry name" value="Radical_SAM_PqqE_MftC-like"/>
</dbReference>
<dbReference type="EMBL" id="FOHN01000005">
    <property type="protein sequence ID" value="SES91396.1"/>
    <property type="molecule type" value="Genomic_DNA"/>
</dbReference>
<dbReference type="InterPro" id="IPR007197">
    <property type="entry name" value="rSAM"/>
</dbReference>
<dbReference type="CDD" id="cd01335">
    <property type="entry name" value="Radical_SAM"/>
    <property type="match status" value="1"/>
</dbReference>
<dbReference type="SFLD" id="SFLDG01386">
    <property type="entry name" value="main_SPASM_domain-containing"/>
    <property type="match status" value="1"/>
</dbReference>
<evidence type="ECO:0000256" key="3">
    <source>
        <dbReference type="ARBA" id="ARBA00023004"/>
    </source>
</evidence>
<evidence type="ECO:0000313" key="6">
    <source>
        <dbReference type="EMBL" id="SES91396.1"/>
    </source>
</evidence>
<dbReference type="Proteomes" id="UP000199800">
    <property type="component" value="Unassembled WGS sequence"/>
</dbReference>
<keyword evidence="3" id="KW-0408">Iron</keyword>
<evidence type="ECO:0000256" key="4">
    <source>
        <dbReference type="ARBA" id="ARBA00023014"/>
    </source>
</evidence>
<dbReference type="SFLD" id="SFLDS00029">
    <property type="entry name" value="Radical_SAM"/>
    <property type="match status" value="1"/>
</dbReference>
<dbReference type="GO" id="GO:0003824">
    <property type="term" value="F:catalytic activity"/>
    <property type="evidence" value="ECO:0007669"/>
    <property type="project" value="InterPro"/>
</dbReference>
<dbReference type="PANTHER" id="PTHR11228:SF7">
    <property type="entry name" value="PQQA PEPTIDE CYCLASE"/>
    <property type="match status" value="1"/>
</dbReference>
<accession>A0A1I0ACI2</accession>
<dbReference type="InterPro" id="IPR023885">
    <property type="entry name" value="4Fe4S-binding_SPASM_dom"/>
</dbReference>
<dbReference type="Pfam" id="PF04055">
    <property type="entry name" value="Radical_SAM"/>
    <property type="match status" value="1"/>
</dbReference>
<proteinExistence type="predicted"/>
<name>A0A1I0ACI2_9FIRM</name>
<organism evidence="6 7">
    <name type="scientific">[Clostridium] polysaccharolyticum</name>
    <dbReference type="NCBI Taxonomy" id="29364"/>
    <lineage>
        <taxon>Bacteria</taxon>
        <taxon>Bacillati</taxon>
        <taxon>Bacillota</taxon>
        <taxon>Clostridia</taxon>
        <taxon>Lachnospirales</taxon>
        <taxon>Lachnospiraceae</taxon>
    </lineage>
</organism>
<dbReference type="GO" id="GO:0046872">
    <property type="term" value="F:metal ion binding"/>
    <property type="evidence" value="ECO:0007669"/>
    <property type="project" value="UniProtKB-KW"/>
</dbReference>